<reference evidence="7" key="1">
    <citation type="submission" date="2021-02" db="EMBL/GenBank/DDBJ databases">
        <authorList>
            <person name="Dougan E. K."/>
            <person name="Rhodes N."/>
            <person name="Thang M."/>
            <person name="Chan C."/>
        </authorList>
    </citation>
    <scope>NUCLEOTIDE SEQUENCE</scope>
</reference>
<evidence type="ECO:0000256" key="1">
    <source>
        <dbReference type="ARBA" id="ARBA00004141"/>
    </source>
</evidence>
<dbReference type="Pfam" id="PF13675">
    <property type="entry name" value="PilJ"/>
    <property type="match status" value="1"/>
</dbReference>
<accession>A0A813M0Z5</accession>
<feature type="transmembrane region" description="Helical" evidence="5">
    <location>
        <begin position="113"/>
        <end position="146"/>
    </location>
</feature>
<dbReference type="Proteomes" id="UP000626109">
    <property type="component" value="Unassembled WGS sequence"/>
</dbReference>
<evidence type="ECO:0000256" key="2">
    <source>
        <dbReference type="ARBA" id="ARBA00022692"/>
    </source>
</evidence>
<name>A0A813M0Z5_POLGL</name>
<dbReference type="GO" id="GO:0016020">
    <property type="term" value="C:membrane"/>
    <property type="evidence" value="ECO:0007669"/>
    <property type="project" value="UniProtKB-SubCell"/>
</dbReference>
<evidence type="ECO:0000256" key="4">
    <source>
        <dbReference type="ARBA" id="ARBA00023136"/>
    </source>
</evidence>
<feature type="domain" description="NarX-like N-terminal" evidence="6">
    <location>
        <begin position="59"/>
        <end position="110"/>
    </location>
</feature>
<proteinExistence type="predicted"/>
<evidence type="ECO:0000259" key="6">
    <source>
        <dbReference type="Pfam" id="PF13675"/>
    </source>
</evidence>
<keyword evidence="2 5" id="KW-0812">Transmembrane</keyword>
<dbReference type="AlphaFoldDB" id="A0A813M0Z5"/>
<gene>
    <name evidence="7" type="ORF">PGLA2088_LOCUS51490</name>
</gene>
<feature type="transmembrane region" description="Helical" evidence="5">
    <location>
        <begin position="77"/>
        <end position="93"/>
    </location>
</feature>
<evidence type="ECO:0000256" key="5">
    <source>
        <dbReference type="SAM" id="Phobius"/>
    </source>
</evidence>
<organism evidence="7 8">
    <name type="scientific">Polarella glacialis</name>
    <name type="common">Dinoflagellate</name>
    <dbReference type="NCBI Taxonomy" id="89957"/>
    <lineage>
        <taxon>Eukaryota</taxon>
        <taxon>Sar</taxon>
        <taxon>Alveolata</taxon>
        <taxon>Dinophyceae</taxon>
        <taxon>Suessiales</taxon>
        <taxon>Suessiaceae</taxon>
        <taxon>Polarella</taxon>
    </lineage>
</organism>
<protein>
    <recommendedName>
        <fullName evidence="6">NarX-like N-terminal domain-containing protein</fullName>
    </recommendedName>
</protein>
<dbReference type="InterPro" id="IPR029095">
    <property type="entry name" value="NarX-like_N"/>
</dbReference>
<feature type="non-terminal residue" evidence="7">
    <location>
        <position position="1"/>
    </location>
</feature>
<comment type="subcellular location">
    <subcellularLocation>
        <location evidence="1">Membrane</location>
        <topology evidence="1">Multi-pass membrane protein</topology>
    </subcellularLocation>
</comment>
<sequence>FKAVLENNIDSIGDSTGQVDTILQAIVPGNVALLKTSNVVVGQLVDAAKAAGSVAPGLVVAIAGRQRMLIQRMCKEALLVGLGFDATANLANLKSTSSLFGASHSGVIMGAEWASLVVCCLLFVIRCLLFVICRSLFVVCCLLFVVVRCVSSWAPSGPVPIIFSFFDSHCQ</sequence>
<evidence type="ECO:0000313" key="8">
    <source>
        <dbReference type="Proteomes" id="UP000626109"/>
    </source>
</evidence>
<dbReference type="EMBL" id="CAJNNW010037661">
    <property type="protein sequence ID" value="CAE8743624.1"/>
    <property type="molecule type" value="Genomic_DNA"/>
</dbReference>
<comment type="caution">
    <text evidence="7">The sequence shown here is derived from an EMBL/GenBank/DDBJ whole genome shotgun (WGS) entry which is preliminary data.</text>
</comment>
<evidence type="ECO:0000313" key="7">
    <source>
        <dbReference type="EMBL" id="CAE8743624.1"/>
    </source>
</evidence>
<keyword evidence="3 5" id="KW-1133">Transmembrane helix</keyword>
<evidence type="ECO:0000256" key="3">
    <source>
        <dbReference type="ARBA" id="ARBA00022989"/>
    </source>
</evidence>
<keyword evidence="4 5" id="KW-0472">Membrane</keyword>